<evidence type="ECO:0000256" key="4">
    <source>
        <dbReference type="ARBA" id="ARBA00049417"/>
    </source>
</evidence>
<dbReference type="InterPro" id="IPR029052">
    <property type="entry name" value="Metallo-depent_PP-like"/>
</dbReference>
<dbReference type="Gene3D" id="3.60.21.10">
    <property type="match status" value="1"/>
</dbReference>
<feature type="domain" description="Calcineurin-like phosphoesterase" evidence="6">
    <location>
        <begin position="4"/>
        <end position="139"/>
    </location>
</feature>
<dbReference type="EC" id="3.6.1.41" evidence="5"/>
<comment type="similarity">
    <text evidence="2 5">Belongs to the Ap4A hydrolase family.</text>
</comment>
<evidence type="ECO:0000256" key="2">
    <source>
        <dbReference type="ARBA" id="ARBA00005419"/>
    </source>
</evidence>
<protein>
    <recommendedName>
        <fullName evidence="5">Bis(5'-nucleosyl)-tetraphosphatase, symmetrical</fullName>
        <ecNumber evidence="5">3.6.1.41</ecNumber>
    </recommendedName>
    <alternativeName>
        <fullName evidence="5">Ap4A hydrolase</fullName>
    </alternativeName>
    <alternativeName>
        <fullName evidence="5">Diadenosine 5',5'''-P1,P4-tetraphosphate pyrophosphohydrolase</fullName>
    </alternativeName>
    <alternativeName>
        <fullName evidence="5">Diadenosine tetraphosphatase</fullName>
    </alternativeName>
</protein>
<evidence type="ECO:0000313" key="7">
    <source>
        <dbReference type="EMBL" id="CAG9934015.1"/>
    </source>
</evidence>
<accession>A0ABM8Z287</accession>
<dbReference type="GO" id="GO:0008803">
    <property type="term" value="F:bis(5'-nucleosyl)-tetraphosphatase (symmetrical) activity"/>
    <property type="evidence" value="ECO:0007669"/>
    <property type="project" value="UniProtKB-EC"/>
</dbReference>
<organism evidence="7 8">
    <name type="scientific">Candidatus Nitrotoga arctica</name>
    <dbReference type="NCBI Taxonomy" id="453162"/>
    <lineage>
        <taxon>Bacteria</taxon>
        <taxon>Pseudomonadati</taxon>
        <taxon>Pseudomonadota</taxon>
        <taxon>Betaproteobacteria</taxon>
        <taxon>Nitrosomonadales</taxon>
        <taxon>Gallionellaceae</taxon>
        <taxon>Candidatus Nitrotoga</taxon>
    </lineage>
</organism>
<dbReference type="SUPFAM" id="SSF56300">
    <property type="entry name" value="Metallo-dependent phosphatases"/>
    <property type="match status" value="1"/>
</dbReference>
<dbReference type="InterPro" id="IPR004617">
    <property type="entry name" value="ApaH"/>
</dbReference>
<evidence type="ECO:0000259" key="6">
    <source>
        <dbReference type="Pfam" id="PF00149"/>
    </source>
</evidence>
<dbReference type="InterPro" id="IPR004843">
    <property type="entry name" value="Calcineurin-like_PHP"/>
</dbReference>
<dbReference type="RefSeq" id="WP_239797707.1">
    <property type="nucleotide sequence ID" value="NZ_OU912926.1"/>
</dbReference>
<comment type="function">
    <text evidence="1 5">Hydrolyzes diadenosine 5',5'''-P1,P4-tetraphosphate to yield ADP.</text>
</comment>
<dbReference type="EMBL" id="OU912926">
    <property type="protein sequence ID" value="CAG9934015.1"/>
    <property type="molecule type" value="Genomic_DNA"/>
</dbReference>
<evidence type="ECO:0000256" key="5">
    <source>
        <dbReference type="HAMAP-Rule" id="MF_00199"/>
    </source>
</evidence>
<dbReference type="CDD" id="cd07422">
    <property type="entry name" value="MPP_ApaH"/>
    <property type="match status" value="1"/>
</dbReference>
<evidence type="ECO:0000313" key="8">
    <source>
        <dbReference type="Proteomes" id="UP000839052"/>
    </source>
</evidence>
<dbReference type="PANTHER" id="PTHR40942:SF4">
    <property type="entry name" value="CYTOCHROME C5"/>
    <property type="match status" value="1"/>
</dbReference>
<gene>
    <name evidence="5 7" type="primary">apaH</name>
    <name evidence="7" type="ORF">NTG6680_2766</name>
</gene>
<sequence>MATYAIGDIQGCYIELLRLLEQICFDPAIDRLWLVGDLVNRGPDSVNVLRLIKSLGDAAITVLGNHDLHLLAVAEGTAKLHRCDTLHDILDAPDRNELLTWLRAQRLLYVEGDFVLVHAGLLPSWTVAQAQQLAHEVEAVLASKHYQDFLVQMYGNHPDHWEDDLSGYKRLRVITNACTRLRVCTLRGEMEFKFKDEVHNVPEGYMPWFDVPGRASANATVVFGHWSALGLKVTPQIIALDTGCLWGGVLSAIRLEDRELFQVPCVSIPMAKPWQ</sequence>
<dbReference type="PANTHER" id="PTHR40942">
    <property type="match status" value="1"/>
</dbReference>
<comment type="catalytic activity">
    <reaction evidence="4 5">
        <text>P(1),P(4)-bis(5'-adenosyl) tetraphosphate + H2O = 2 ADP + 2 H(+)</text>
        <dbReference type="Rhea" id="RHEA:24252"/>
        <dbReference type="ChEBI" id="CHEBI:15377"/>
        <dbReference type="ChEBI" id="CHEBI:15378"/>
        <dbReference type="ChEBI" id="CHEBI:58141"/>
        <dbReference type="ChEBI" id="CHEBI:456216"/>
        <dbReference type="EC" id="3.6.1.41"/>
    </reaction>
</comment>
<dbReference type="PIRSF" id="PIRSF000903">
    <property type="entry name" value="B5n-ttraPtase_sm"/>
    <property type="match status" value="1"/>
</dbReference>
<name>A0ABM8Z287_9PROT</name>
<dbReference type="NCBIfam" id="NF001204">
    <property type="entry name" value="PRK00166.1"/>
    <property type="match status" value="1"/>
</dbReference>
<keyword evidence="8" id="KW-1185">Reference proteome</keyword>
<dbReference type="Pfam" id="PF00149">
    <property type="entry name" value="Metallophos"/>
    <property type="match status" value="1"/>
</dbReference>
<evidence type="ECO:0000256" key="3">
    <source>
        <dbReference type="ARBA" id="ARBA00022801"/>
    </source>
</evidence>
<keyword evidence="3 5" id="KW-0378">Hydrolase</keyword>
<evidence type="ECO:0000256" key="1">
    <source>
        <dbReference type="ARBA" id="ARBA00003413"/>
    </source>
</evidence>
<proteinExistence type="inferred from homology"/>
<dbReference type="NCBIfam" id="TIGR00668">
    <property type="entry name" value="apaH"/>
    <property type="match status" value="1"/>
</dbReference>
<reference evidence="7 8" key="1">
    <citation type="submission" date="2021-10" db="EMBL/GenBank/DDBJ databases">
        <authorList>
            <person name="Koch H."/>
        </authorList>
    </citation>
    <scope>NUCLEOTIDE SEQUENCE [LARGE SCALE GENOMIC DNA]</scope>
    <source>
        <strain evidence="7">6680</strain>
    </source>
</reference>
<dbReference type="HAMAP" id="MF_00199">
    <property type="entry name" value="ApaH"/>
    <property type="match status" value="1"/>
</dbReference>
<dbReference type="Proteomes" id="UP000839052">
    <property type="component" value="Chromosome"/>
</dbReference>